<protein>
    <submittedName>
        <fullName evidence="2">Uncharacterized protein</fullName>
    </submittedName>
</protein>
<dbReference type="EMBL" id="JAPFAR010000159">
    <property type="protein sequence ID" value="MDI3349932.1"/>
    <property type="molecule type" value="Genomic_DNA"/>
</dbReference>
<dbReference type="AlphaFoldDB" id="A0AA43R1V1"/>
<reference evidence="2" key="1">
    <citation type="submission" date="2022-11" db="EMBL/GenBank/DDBJ databases">
        <title>Draft genome of Mycoplasma arginini isolated from fly.</title>
        <authorList>
            <person name="Severgnini M."/>
            <person name="Gioia G."/>
            <person name="Cremonesi P."/>
            <person name="Moroni P."/>
            <person name="Addis M.F."/>
            <person name="Castiglioni B."/>
        </authorList>
    </citation>
    <scope>NUCLEOTIDE SEQUENCE</scope>
    <source>
        <strain evidence="2">QMP CG1-1632</strain>
    </source>
</reference>
<name>A0AA43R1V1_MYCAR</name>
<keyword evidence="1" id="KW-0812">Transmembrane</keyword>
<keyword evidence="1" id="KW-1133">Transmembrane helix</keyword>
<evidence type="ECO:0000313" key="3">
    <source>
        <dbReference type="Proteomes" id="UP001162175"/>
    </source>
</evidence>
<keyword evidence="1" id="KW-0472">Membrane</keyword>
<evidence type="ECO:0000313" key="2">
    <source>
        <dbReference type="EMBL" id="MDI3349932.1"/>
    </source>
</evidence>
<evidence type="ECO:0000256" key="1">
    <source>
        <dbReference type="SAM" id="Phobius"/>
    </source>
</evidence>
<dbReference type="NCBIfam" id="NF045996">
    <property type="entry name" value="MAG0920_fam"/>
    <property type="match status" value="1"/>
</dbReference>
<comment type="caution">
    <text evidence="2">The sequence shown here is derived from an EMBL/GenBank/DDBJ whole genome shotgun (WGS) entry which is preliminary data.</text>
</comment>
<sequence>MNIITFKTLLIIFFVFALILFTSFFTLFLLFFAPILKRILLKKDAKKIFLSKKIRINQHFFKTINQKIKISFIFLSIFLAISILTILSIFYPWLDVLINLPQWKAKINLFVLFPFFTMASSLFIFIFSLTLIIQLCIIKREFKNWEIENKRLNGVLFENIENIESKEIFNTFKFSNDLNMTYITNVWPSFSKQYKIKNRNWKNRFYKYNETKRDEEFYYFLIFNYEDVAIDNTIFKIEDYSYIYQNRDQIFSYNKKTGE</sequence>
<proteinExistence type="predicted"/>
<feature type="transmembrane region" description="Helical" evidence="1">
    <location>
        <begin position="111"/>
        <end position="133"/>
    </location>
</feature>
<feature type="transmembrane region" description="Helical" evidence="1">
    <location>
        <begin position="12"/>
        <end position="36"/>
    </location>
</feature>
<dbReference type="RefSeq" id="WP_282456793.1">
    <property type="nucleotide sequence ID" value="NZ_JAPFAO010000011.1"/>
</dbReference>
<organism evidence="2 3">
    <name type="scientific">Mycoplasmopsis arginini</name>
    <name type="common">Mycoplasma arginini</name>
    <dbReference type="NCBI Taxonomy" id="2094"/>
    <lineage>
        <taxon>Bacteria</taxon>
        <taxon>Bacillati</taxon>
        <taxon>Mycoplasmatota</taxon>
        <taxon>Mycoplasmoidales</taxon>
        <taxon>Metamycoplasmataceae</taxon>
        <taxon>Mycoplasmopsis</taxon>
    </lineage>
</organism>
<accession>A0AA43R1V1</accession>
<gene>
    <name evidence="2" type="ORF">DCBHLPFO_00444</name>
</gene>
<feature type="transmembrane region" description="Helical" evidence="1">
    <location>
        <begin position="70"/>
        <end position="91"/>
    </location>
</feature>
<dbReference type="Proteomes" id="UP001162175">
    <property type="component" value="Unassembled WGS sequence"/>
</dbReference>